<dbReference type="AlphaFoldDB" id="A0A1A7C4P2"/>
<name>A0A1A7C4P2_9BURK</name>
<evidence type="ECO:0000313" key="3">
    <source>
        <dbReference type="EMBL" id="OBV40886.1"/>
    </source>
</evidence>
<dbReference type="PANTHER" id="PTHR34220">
    <property type="entry name" value="SENSOR HISTIDINE KINASE YPDA"/>
    <property type="match status" value="1"/>
</dbReference>
<dbReference type="GO" id="GO:0016020">
    <property type="term" value="C:membrane"/>
    <property type="evidence" value="ECO:0007669"/>
    <property type="project" value="InterPro"/>
</dbReference>
<keyword evidence="1" id="KW-0812">Transmembrane</keyword>
<dbReference type="EMBL" id="LOCQ01000042">
    <property type="protein sequence ID" value="OBV40886.1"/>
    <property type="molecule type" value="Genomic_DNA"/>
</dbReference>
<feature type="transmembrane region" description="Helical" evidence="1">
    <location>
        <begin position="92"/>
        <end position="116"/>
    </location>
</feature>
<feature type="transmembrane region" description="Helical" evidence="1">
    <location>
        <begin position="62"/>
        <end position="86"/>
    </location>
</feature>
<dbReference type="InterPro" id="IPR005467">
    <property type="entry name" value="His_kinase_dom"/>
</dbReference>
<protein>
    <submittedName>
        <fullName evidence="3">Sensor histidine kinase YesM</fullName>
    </submittedName>
</protein>
<dbReference type="Pfam" id="PF06580">
    <property type="entry name" value="His_kinase"/>
    <property type="match status" value="1"/>
</dbReference>
<comment type="caution">
    <text evidence="3">The sequence shown here is derived from an EMBL/GenBank/DDBJ whole genome shotgun (WGS) entry which is preliminary data.</text>
</comment>
<dbReference type="InterPro" id="IPR036890">
    <property type="entry name" value="HATPase_C_sf"/>
</dbReference>
<reference evidence="3 4" key="1">
    <citation type="submission" date="2016-04" db="EMBL/GenBank/DDBJ databases">
        <title>Draft genome sequence of Janthinobacterium psychrotolerans sp. nov., isolated from freshwater sediments in Denmark.</title>
        <authorList>
            <person name="Gong X."/>
            <person name="Skrivergaard S."/>
            <person name="Korsgaard B.S."/>
            <person name="Schreiber L."/>
            <person name="Marshall I.P."/>
            <person name="Finster K."/>
            <person name="Schramm A."/>
        </authorList>
    </citation>
    <scope>NUCLEOTIDE SEQUENCE [LARGE SCALE GENOMIC DNA]</scope>
    <source>
        <strain evidence="3 4">S3-2</strain>
    </source>
</reference>
<evidence type="ECO:0000259" key="2">
    <source>
        <dbReference type="PROSITE" id="PS50109"/>
    </source>
</evidence>
<dbReference type="GO" id="GO:0000155">
    <property type="term" value="F:phosphorelay sensor kinase activity"/>
    <property type="evidence" value="ECO:0007669"/>
    <property type="project" value="InterPro"/>
</dbReference>
<gene>
    <name evidence="3" type="ORF">ASR47_102112</name>
</gene>
<feature type="transmembrane region" description="Helical" evidence="1">
    <location>
        <begin position="161"/>
        <end position="186"/>
    </location>
</feature>
<feature type="transmembrane region" description="Helical" evidence="1">
    <location>
        <begin position="128"/>
        <end position="149"/>
    </location>
</feature>
<dbReference type="InterPro" id="IPR010559">
    <property type="entry name" value="Sig_transdc_His_kin_internal"/>
</dbReference>
<dbReference type="Pfam" id="PF02518">
    <property type="entry name" value="HATPase_c"/>
    <property type="match status" value="1"/>
</dbReference>
<dbReference type="PATRIC" id="fig|1747903.4.peg.4547"/>
<sequence length="419" mass="46001">MLNKYRDWYRSIDDESLLVLKHPEMAAQVKGRVRRLVARNLSTLTPIERQQLHDFLLKYRGAGFYIAAFKLMLLFSAIGVALHLLLPQKLELLKALAFSNGMGFALAWGMIGVWFNYRSSVRHKLKKLLLIVSMCAAGVATGVLLAGLSDTGSMGMAFERLLRVGGVALLVAVVFYMVPLAIVTSWRNRQYEALTRQLQQDAERDRLARELSESQLRLLRAQIEPHFLFNTLGAVQQLAEQGAPGAARAAALTADLIAFLRASLAEMRSEQVPLQSEFEMVAAYLRVMQARMGARLRYALDLPAECAHAVIPSMILLTLAENAIKHGIEPSLRGGEVILSARHVDGMLRLRVRDTGMGLPQGETGLVPEGGLGLENVRSRLQLCHPCASLDVRDGEDGGVIAEILLPITIASSLTESAA</sequence>
<dbReference type="InterPro" id="IPR003594">
    <property type="entry name" value="HATPase_dom"/>
</dbReference>
<keyword evidence="1" id="KW-0472">Membrane</keyword>
<keyword evidence="4" id="KW-1185">Reference proteome</keyword>
<keyword evidence="3" id="KW-0418">Kinase</keyword>
<evidence type="ECO:0000313" key="4">
    <source>
        <dbReference type="Proteomes" id="UP000092713"/>
    </source>
</evidence>
<keyword evidence="3" id="KW-0808">Transferase</keyword>
<dbReference type="STRING" id="1747903.ASR47_102112"/>
<proteinExistence type="predicted"/>
<accession>A0A1A7C4P2</accession>
<dbReference type="PANTHER" id="PTHR34220:SF9">
    <property type="entry name" value="SIGNAL TRANSDUCTION HISTIDINE KINASE INTERNAL REGION DOMAIN-CONTAINING PROTEIN"/>
    <property type="match status" value="1"/>
</dbReference>
<dbReference type="Gene3D" id="3.30.565.10">
    <property type="entry name" value="Histidine kinase-like ATPase, C-terminal domain"/>
    <property type="match status" value="1"/>
</dbReference>
<organism evidence="3 4">
    <name type="scientific">Janthinobacterium psychrotolerans</name>
    <dbReference type="NCBI Taxonomy" id="1747903"/>
    <lineage>
        <taxon>Bacteria</taxon>
        <taxon>Pseudomonadati</taxon>
        <taxon>Pseudomonadota</taxon>
        <taxon>Betaproteobacteria</taxon>
        <taxon>Burkholderiales</taxon>
        <taxon>Oxalobacteraceae</taxon>
        <taxon>Janthinobacterium</taxon>
    </lineage>
</organism>
<keyword evidence="1" id="KW-1133">Transmembrane helix</keyword>
<dbReference type="Proteomes" id="UP000092713">
    <property type="component" value="Unassembled WGS sequence"/>
</dbReference>
<dbReference type="InterPro" id="IPR050640">
    <property type="entry name" value="Bact_2-comp_sensor_kinase"/>
</dbReference>
<dbReference type="RefSeq" id="WP_065306461.1">
    <property type="nucleotide sequence ID" value="NZ_LOCQ01000042.1"/>
</dbReference>
<feature type="domain" description="Histidine kinase" evidence="2">
    <location>
        <begin position="315"/>
        <end position="410"/>
    </location>
</feature>
<dbReference type="OrthoDB" id="2514702at2"/>
<evidence type="ECO:0000256" key="1">
    <source>
        <dbReference type="SAM" id="Phobius"/>
    </source>
</evidence>
<dbReference type="SUPFAM" id="SSF55874">
    <property type="entry name" value="ATPase domain of HSP90 chaperone/DNA topoisomerase II/histidine kinase"/>
    <property type="match status" value="1"/>
</dbReference>
<dbReference type="PROSITE" id="PS50109">
    <property type="entry name" value="HIS_KIN"/>
    <property type="match status" value="1"/>
</dbReference>